<dbReference type="InterPro" id="IPR002528">
    <property type="entry name" value="MATE_fam"/>
</dbReference>
<accession>A0A382IVF0</accession>
<dbReference type="AlphaFoldDB" id="A0A382IVF0"/>
<feature type="transmembrane region" description="Helical" evidence="2">
    <location>
        <begin position="12"/>
        <end position="32"/>
    </location>
</feature>
<dbReference type="GO" id="GO:0005886">
    <property type="term" value="C:plasma membrane"/>
    <property type="evidence" value="ECO:0007669"/>
    <property type="project" value="TreeGrafter"/>
</dbReference>
<dbReference type="PANTHER" id="PTHR43298">
    <property type="entry name" value="MULTIDRUG RESISTANCE PROTEIN NORM-RELATED"/>
    <property type="match status" value="1"/>
</dbReference>
<gene>
    <name evidence="3" type="ORF">METZ01_LOCUS255981</name>
</gene>
<evidence type="ECO:0008006" key="4">
    <source>
        <dbReference type="Google" id="ProtNLM"/>
    </source>
</evidence>
<feature type="transmembrane region" description="Helical" evidence="2">
    <location>
        <begin position="188"/>
        <end position="207"/>
    </location>
</feature>
<proteinExistence type="predicted"/>
<sequence>VGSQLTRMTIPFFLGISSMILGSMIETIYVGMLGAKELAAYSFMFPVIMALTSLSMGVGIGASSVISRAEGSGRRELAIRYVTHTFILTTVLSVLLISTVYFWLEDLYAMIGAEGEVLALVVSFAQIWVLGLFTFTLPMVASTVLRAFGIAKAPGSIMTISALVQIIVSPILIFGLFGLPAFGLLGSAYSFILVGVFRVLAFVYLVLREDILLHRKVFQEFMQSVRAIMKIAVPAMFSNLISPITLGITIALLAAHGDSVVAGFGIVSRIEMLITMILGALASSIAPFVGQNWGAGKMDRIRRGLFISYVFCICWGVVCFLLLAPSGEFIVTWINDDADLIDAATWFLIIVPIS</sequence>
<dbReference type="GO" id="GO:0015297">
    <property type="term" value="F:antiporter activity"/>
    <property type="evidence" value="ECO:0007669"/>
    <property type="project" value="InterPro"/>
</dbReference>
<reference evidence="3" key="1">
    <citation type="submission" date="2018-05" db="EMBL/GenBank/DDBJ databases">
        <authorList>
            <person name="Lanie J.A."/>
            <person name="Ng W.-L."/>
            <person name="Kazmierczak K.M."/>
            <person name="Andrzejewski T.M."/>
            <person name="Davidsen T.M."/>
            <person name="Wayne K.J."/>
            <person name="Tettelin H."/>
            <person name="Glass J.I."/>
            <person name="Rusch D."/>
            <person name="Podicherti R."/>
            <person name="Tsui H.-C.T."/>
            <person name="Winkler M.E."/>
        </authorList>
    </citation>
    <scope>NUCLEOTIDE SEQUENCE</scope>
</reference>
<evidence type="ECO:0000313" key="3">
    <source>
        <dbReference type="EMBL" id="SVC03127.1"/>
    </source>
</evidence>
<feature type="non-terminal residue" evidence="3">
    <location>
        <position position="354"/>
    </location>
</feature>
<feature type="transmembrane region" description="Helical" evidence="2">
    <location>
        <begin position="81"/>
        <end position="104"/>
    </location>
</feature>
<feature type="transmembrane region" description="Helical" evidence="2">
    <location>
        <begin position="157"/>
        <end position="182"/>
    </location>
</feature>
<keyword evidence="2" id="KW-0812">Transmembrane</keyword>
<organism evidence="3">
    <name type="scientific">marine metagenome</name>
    <dbReference type="NCBI Taxonomy" id="408172"/>
    <lineage>
        <taxon>unclassified sequences</taxon>
        <taxon>metagenomes</taxon>
        <taxon>ecological metagenomes</taxon>
    </lineage>
</organism>
<feature type="transmembrane region" description="Helical" evidence="2">
    <location>
        <begin position="305"/>
        <end position="324"/>
    </location>
</feature>
<keyword evidence="2" id="KW-0472">Membrane</keyword>
<feature type="transmembrane region" description="Helical" evidence="2">
    <location>
        <begin position="38"/>
        <end position="60"/>
    </location>
</feature>
<name>A0A382IVF0_9ZZZZ</name>
<dbReference type="InterPro" id="IPR050222">
    <property type="entry name" value="MATE_MdtK"/>
</dbReference>
<dbReference type="PANTHER" id="PTHR43298:SF2">
    <property type="entry name" value="FMN_FAD EXPORTER YEEO-RELATED"/>
    <property type="match status" value="1"/>
</dbReference>
<evidence type="ECO:0000256" key="1">
    <source>
        <dbReference type="ARBA" id="ARBA00022448"/>
    </source>
</evidence>
<feature type="non-terminal residue" evidence="3">
    <location>
        <position position="1"/>
    </location>
</feature>
<dbReference type="EMBL" id="UINC01069615">
    <property type="protein sequence ID" value="SVC03127.1"/>
    <property type="molecule type" value="Genomic_DNA"/>
</dbReference>
<dbReference type="GO" id="GO:0042910">
    <property type="term" value="F:xenobiotic transmembrane transporter activity"/>
    <property type="evidence" value="ECO:0007669"/>
    <property type="project" value="InterPro"/>
</dbReference>
<keyword evidence="1" id="KW-0813">Transport</keyword>
<evidence type="ECO:0000256" key="2">
    <source>
        <dbReference type="SAM" id="Phobius"/>
    </source>
</evidence>
<dbReference type="Pfam" id="PF01554">
    <property type="entry name" value="MatE"/>
    <property type="match status" value="2"/>
</dbReference>
<keyword evidence="2" id="KW-1133">Transmembrane helix</keyword>
<feature type="transmembrane region" description="Helical" evidence="2">
    <location>
        <begin position="228"/>
        <end position="253"/>
    </location>
</feature>
<protein>
    <recommendedName>
        <fullName evidence="4">Polysaccharide biosynthesis protein C-terminal domain-containing protein</fullName>
    </recommendedName>
</protein>
<feature type="transmembrane region" description="Helical" evidence="2">
    <location>
        <begin position="273"/>
        <end position="293"/>
    </location>
</feature>
<feature type="transmembrane region" description="Helical" evidence="2">
    <location>
        <begin position="124"/>
        <end position="145"/>
    </location>
</feature>